<dbReference type="KEGG" id="vg:5076358"/>
<name>A2Q0J9_9VIRU</name>
<dbReference type="RefSeq" id="YP_001031309.1">
    <property type="nucleotide sequence ID" value="NC_008987.1"/>
</dbReference>
<accession>A2Q0J9</accession>
<evidence type="ECO:0000313" key="2">
    <source>
        <dbReference type="Proteomes" id="UP000204242"/>
    </source>
</evidence>
<evidence type="ECO:0000313" key="1">
    <source>
        <dbReference type="EMBL" id="BAF45714.1"/>
    </source>
</evidence>
<sequence>MEFIFSPTLLSATGRCGPVYSSALFDVSSKYKRKTMSAPAEASCSIQELVLEELNVKTFEATFYNGKRLRVEYLFSHEIMGEKCLRVGVNSLSPLFGGMIPLGIHRFDYISKFRNVISIIHMNDCSQGSYDSCFCKRRIIPSEDHSDGPCPDFHWHHYCTTHVFLWVVWYLERAILLKESPEHYSHRMSEVHGPLTGADYSIGEKATAEYWLEWARTTAKLRSLAKLCDEY</sequence>
<dbReference type="InterPro" id="IPR021982">
    <property type="entry name" value="REEP_Ichnovirus"/>
</dbReference>
<reference evidence="1 2" key="1">
    <citation type="journal article" date="2007" name="Virology">
        <title>Shared and species-specific features among ichnovirus genomes.</title>
        <authorList>
            <person name="Tanaka K."/>
            <person name="Lapointe R."/>
            <person name="Barney W.E."/>
            <person name="Makkay A.M."/>
            <person name="Stoltz D."/>
            <person name="Cusson M."/>
            <person name="Webb B.A."/>
        </authorList>
    </citation>
    <scope>NUCLEOTIDE SEQUENCE [LARGE SCALE GENOMIC DNA]</scope>
</reference>
<proteinExistence type="predicted"/>
<organism evidence="1 2">
    <name type="scientific">Ichnoviriform fugitivi</name>
    <dbReference type="NCBI Taxonomy" id="265522"/>
    <lineage>
        <taxon>Viruses</taxon>
        <taxon>Viruses incertae sedis</taxon>
        <taxon>Polydnaviriformidae</taxon>
        <taxon>Ichnoviriform</taxon>
    </lineage>
</organism>
<dbReference type="OrthoDB" id="20at10482"/>
<protein>
    <submittedName>
        <fullName evidence="1">Repeat element protein-d2.2</fullName>
    </submittedName>
</protein>
<dbReference type="Pfam" id="PF12132">
    <property type="entry name" value="DUF3587"/>
    <property type="match status" value="1"/>
</dbReference>
<dbReference type="Proteomes" id="UP000204242">
    <property type="component" value="Genome"/>
</dbReference>
<dbReference type="GeneID" id="5076358"/>
<dbReference type="EMBL" id="AB291197">
    <property type="protein sequence ID" value="BAF45714.1"/>
    <property type="molecule type" value="Genomic_DNA"/>
</dbReference>